<dbReference type="VEuPathDB" id="FungiDB:A9K55_002451"/>
<dbReference type="AlphaFoldDB" id="A0A2H4S6T7"/>
<proteinExistence type="predicted"/>
<gene>
    <name evidence="1" type="ORF">A9K55_002451</name>
</gene>
<evidence type="ECO:0000313" key="1">
    <source>
        <dbReference type="EMBL" id="ATY58816.1"/>
    </source>
</evidence>
<accession>A0A2H4S6T7</accession>
<evidence type="ECO:0000313" key="2">
    <source>
        <dbReference type="Proteomes" id="UP000323067"/>
    </source>
</evidence>
<dbReference type="EMBL" id="CP023322">
    <property type="protein sequence ID" value="ATY58816.1"/>
    <property type="molecule type" value="Genomic_DNA"/>
</dbReference>
<dbReference type="VEuPathDB" id="FungiDB:CCM_06187"/>
<name>A0A2H4S6T7_CORMI</name>
<dbReference type="Proteomes" id="UP000323067">
    <property type="component" value="Chromosome iv"/>
</dbReference>
<protein>
    <submittedName>
        <fullName evidence="1">Uncharacterized protein</fullName>
    </submittedName>
</protein>
<sequence>MATYDIIALSTAQRELAREARKSLTGRSPYPFSRSSEELYRSLIAAVQLLLTTRKFRKLQERNPNFRDVQKATVSLPKNEPLQNDKWETMVVVQLPRGESAGIVKVLDKIGSSDCQEFIWGPGDACFIPKGWTLMTESENVVIDMWLFLLGDQEA</sequence>
<organism evidence="1 2">
    <name type="scientific">Cordyceps militaris</name>
    <name type="common">Caterpillar fungus</name>
    <name type="synonym">Clavaria militaris</name>
    <dbReference type="NCBI Taxonomy" id="73501"/>
    <lineage>
        <taxon>Eukaryota</taxon>
        <taxon>Fungi</taxon>
        <taxon>Dikarya</taxon>
        <taxon>Ascomycota</taxon>
        <taxon>Pezizomycotina</taxon>
        <taxon>Sordariomycetes</taxon>
        <taxon>Hypocreomycetidae</taxon>
        <taxon>Hypocreales</taxon>
        <taxon>Cordycipitaceae</taxon>
        <taxon>Cordyceps</taxon>
    </lineage>
</organism>
<reference evidence="1 2" key="1">
    <citation type="journal article" date="2017" name="BMC Genomics">
        <title>Chromosome level assembly and secondary metabolite potential of the parasitic fungus Cordyceps militaris.</title>
        <authorList>
            <person name="Kramer G.J."/>
            <person name="Nodwell J.R."/>
        </authorList>
    </citation>
    <scope>NUCLEOTIDE SEQUENCE [LARGE SCALE GENOMIC DNA]</scope>
    <source>
        <strain evidence="1 2">ATCC 34164</strain>
    </source>
</reference>